<evidence type="ECO:0000313" key="2">
    <source>
        <dbReference type="EMBL" id="GAA3731412.1"/>
    </source>
</evidence>
<evidence type="ECO:0008006" key="4">
    <source>
        <dbReference type="Google" id="ProtNLM"/>
    </source>
</evidence>
<evidence type="ECO:0000313" key="3">
    <source>
        <dbReference type="Proteomes" id="UP001501004"/>
    </source>
</evidence>
<dbReference type="Proteomes" id="UP001501004">
    <property type="component" value="Unassembled WGS sequence"/>
</dbReference>
<accession>A0ABP7F4T6</accession>
<comment type="caution">
    <text evidence="2">The sequence shown here is derived from an EMBL/GenBank/DDBJ whole genome shotgun (WGS) entry which is preliminary data.</text>
</comment>
<reference evidence="3" key="1">
    <citation type="journal article" date="2019" name="Int. J. Syst. Evol. Microbiol.">
        <title>The Global Catalogue of Microorganisms (GCM) 10K type strain sequencing project: providing services to taxonomists for standard genome sequencing and annotation.</title>
        <authorList>
            <consortium name="The Broad Institute Genomics Platform"/>
            <consortium name="The Broad Institute Genome Sequencing Center for Infectious Disease"/>
            <person name="Wu L."/>
            <person name="Ma J."/>
        </authorList>
    </citation>
    <scope>NUCLEOTIDE SEQUENCE [LARGE SCALE GENOMIC DNA]</scope>
    <source>
        <strain evidence="3">JCM 16949</strain>
    </source>
</reference>
<proteinExistence type="predicted"/>
<keyword evidence="3" id="KW-1185">Reference proteome</keyword>
<name>A0ABP7F4T6_9MICO</name>
<organism evidence="2 3">
    <name type="scientific">Leifsonella bigeumensis</name>
    <dbReference type="NCBI Taxonomy" id="433643"/>
    <lineage>
        <taxon>Bacteria</taxon>
        <taxon>Bacillati</taxon>
        <taxon>Actinomycetota</taxon>
        <taxon>Actinomycetes</taxon>
        <taxon>Micrococcales</taxon>
        <taxon>Microbacteriaceae</taxon>
        <taxon>Leifsonella</taxon>
    </lineage>
</organism>
<gene>
    <name evidence="2" type="ORF">GCM10022239_05000</name>
</gene>
<feature type="region of interest" description="Disordered" evidence="1">
    <location>
        <begin position="54"/>
        <end position="114"/>
    </location>
</feature>
<sequence length="816" mass="87278">MPTTPRWLRPAIATASVVAVGAASIVVGSMFAAPAPAAAPTTAEFPVLQPIGYGPVAPDAPADGADEDDVTTSPEQGTRTVPVDADGLPLPGSDIEGALGILSESPDPVVDDWDFSPVDGSDDPCSPEEGGEVGGCPNGLHGATFALISPDNLWGMLRANPPVEITNPYEIAHCPAAEVGPNALRYSVVTNAPGAIELRYWAWGEEDHPTTIALSSSPQQTDDWESGLAEAEAFEGDWATLQHCGILDGLEKYVRYDYELAIHDTLGREFTSSMTTPFSLPDDRTAPPFRVEPLGRNAILASAPHRDGTEVRFNVQVIDPGDADDCTATDDRLPLVDQSRGATTVDVSAEYLADHGYLPRYTKRTSLGVYVPSGSTVLVCAGVYEPDRPGWLWHEAQYRYSMVVQTPDTPRPTITLDELDLRSGYEHAKTSIVAQWEGTGSHLSCTLLSASSDTPRTCGADPHDVTRGDVWVTTEATLNGDWRTDWSALLPLGSIDCHDDCVTPETAWYSVPVKLQQRPGEQCGSGIVGPCPATTIGSARLRVDWTDGIRGADTWVFSPPRAGAVEHELDPLPQMDWLVTPTFPASSDPRSTFVQFVLEVDRPVSYTAKLLGDCQRPGSSGFEVSGETATGTSVVFAGACPGEAYSIQVALTDEGGNTNVFGGPGGNPWPDSRIIVPGYRYNVVLGQRLGLKESVDQTKVRQFRVKVDGQYIEPNLPADDCIYGNESYLPPSAVLENARLSESVTVEVTVQLAESWGSTEGTRAYCDADYDSTAPVYRLTQEVSIDDLLAGATIAAPDDAPYVTEVILRLAPPSEP</sequence>
<protein>
    <recommendedName>
        <fullName evidence="4">Fibronectin type-III domain-containing protein</fullName>
    </recommendedName>
</protein>
<evidence type="ECO:0000256" key="1">
    <source>
        <dbReference type="SAM" id="MobiDB-lite"/>
    </source>
</evidence>
<feature type="compositionally biased region" description="Low complexity" evidence="1">
    <location>
        <begin position="54"/>
        <end position="63"/>
    </location>
</feature>
<dbReference type="RefSeq" id="WP_344753341.1">
    <property type="nucleotide sequence ID" value="NZ_BAABAE010000001.1"/>
</dbReference>
<dbReference type="EMBL" id="BAABAE010000001">
    <property type="protein sequence ID" value="GAA3731412.1"/>
    <property type="molecule type" value="Genomic_DNA"/>
</dbReference>